<evidence type="ECO:0000256" key="1">
    <source>
        <dbReference type="ARBA" id="ARBA00004651"/>
    </source>
</evidence>
<name>A0ABP1Q1I1_9HEXA</name>
<keyword evidence="2" id="KW-1003">Cell membrane</keyword>
<keyword evidence="7" id="KW-0807">Transducer</keyword>
<evidence type="ECO:0000256" key="2">
    <source>
        <dbReference type="ARBA" id="ARBA00022475"/>
    </source>
</evidence>
<feature type="transmembrane region" description="Helical" evidence="8">
    <location>
        <begin position="385"/>
        <end position="403"/>
    </location>
</feature>
<dbReference type="Proteomes" id="UP001642540">
    <property type="component" value="Unassembled WGS sequence"/>
</dbReference>
<evidence type="ECO:0000256" key="3">
    <source>
        <dbReference type="ARBA" id="ARBA00022692"/>
    </source>
</evidence>
<keyword evidence="4 8" id="KW-1133">Transmembrane helix</keyword>
<accession>A0ABP1Q1I1</accession>
<feature type="transmembrane region" description="Helical" evidence="8">
    <location>
        <begin position="155"/>
        <end position="177"/>
    </location>
</feature>
<reference evidence="9 10" key="1">
    <citation type="submission" date="2024-08" db="EMBL/GenBank/DDBJ databases">
        <authorList>
            <person name="Cucini C."/>
            <person name="Frati F."/>
        </authorList>
    </citation>
    <scope>NUCLEOTIDE SEQUENCE [LARGE SCALE GENOMIC DNA]</scope>
</reference>
<feature type="transmembrane region" description="Helical" evidence="8">
    <location>
        <begin position="211"/>
        <end position="230"/>
    </location>
</feature>
<evidence type="ECO:0000256" key="5">
    <source>
        <dbReference type="ARBA" id="ARBA00023136"/>
    </source>
</evidence>
<comment type="subcellular location">
    <subcellularLocation>
        <location evidence="1">Cell membrane</location>
        <topology evidence="1">Multi-pass membrane protein</topology>
    </subcellularLocation>
</comment>
<dbReference type="EMBL" id="CAXLJM020000019">
    <property type="protein sequence ID" value="CAL8085639.1"/>
    <property type="molecule type" value="Genomic_DNA"/>
</dbReference>
<keyword evidence="5 8" id="KW-0472">Membrane</keyword>
<evidence type="ECO:0000313" key="9">
    <source>
        <dbReference type="EMBL" id="CAL8085639.1"/>
    </source>
</evidence>
<evidence type="ECO:0000256" key="4">
    <source>
        <dbReference type="ARBA" id="ARBA00022989"/>
    </source>
</evidence>
<comment type="caution">
    <text evidence="9">The sequence shown here is derived from an EMBL/GenBank/DDBJ whole genome shotgun (WGS) entry which is preliminary data.</text>
</comment>
<evidence type="ECO:0000256" key="7">
    <source>
        <dbReference type="ARBA" id="ARBA00023224"/>
    </source>
</evidence>
<dbReference type="Pfam" id="PF08395">
    <property type="entry name" value="7tm_7"/>
    <property type="match status" value="1"/>
</dbReference>
<feature type="transmembrane region" description="Helical" evidence="8">
    <location>
        <begin position="189"/>
        <end position="205"/>
    </location>
</feature>
<keyword evidence="6" id="KW-0675">Receptor</keyword>
<keyword evidence="3 8" id="KW-0812">Transmembrane</keyword>
<evidence type="ECO:0008006" key="11">
    <source>
        <dbReference type="Google" id="ProtNLM"/>
    </source>
</evidence>
<protein>
    <recommendedName>
        <fullName evidence="11">Gustatory receptor</fullName>
    </recommendedName>
</protein>
<feature type="transmembrane region" description="Helical" evidence="8">
    <location>
        <begin position="52"/>
        <end position="72"/>
    </location>
</feature>
<evidence type="ECO:0000256" key="8">
    <source>
        <dbReference type="SAM" id="Phobius"/>
    </source>
</evidence>
<dbReference type="PANTHER" id="PTHR21143:SF121">
    <property type="entry name" value="GUSTATORY AND ODORANT RECEPTOR 21A"/>
    <property type="match status" value="1"/>
</dbReference>
<keyword evidence="10" id="KW-1185">Reference proteome</keyword>
<evidence type="ECO:0000256" key="6">
    <source>
        <dbReference type="ARBA" id="ARBA00023170"/>
    </source>
</evidence>
<evidence type="ECO:0000313" key="10">
    <source>
        <dbReference type="Proteomes" id="UP001642540"/>
    </source>
</evidence>
<dbReference type="InterPro" id="IPR013604">
    <property type="entry name" value="7TM_chemorcpt"/>
</dbReference>
<sequence>MGFRETETATRTAEQAVTNLLLLPLRINQTFGAFPLALDKSKLTLNTSWKNYTLTFIVSTFIILSRFSFYTLSFQDLQTVYRISGSTETFISNAANNLSSAFDLICLYTFFKNRYKIQSFYTSYLKHVIRLLSTNYSYCAEEEKILRGETKKLKIVIGITIAMLLSVAINGVTFYCGRAIQSELNIRKVVTFFILTLYWMTINHIRLLTFYLWIAFIISFKVSFRALGILMRPRPNESNICITANRVFWVLKEYQEIQVYLKEFHALFGAQLVNLCFTAVVPLGNVVFQVVKCFREDGIETWELSTLASLVPYILSGMTTFFILCDAATSMTTEATNCMYNLRQIPCISEMPVDKQQNILLFYTLTISKPPRISPGSFFYLGRHILSPVLGLITTYMIVILQFRSQE</sequence>
<gene>
    <name evidence="9" type="ORF">ODALV1_LOCUS6179</name>
</gene>
<dbReference type="PANTHER" id="PTHR21143">
    <property type="entry name" value="INVERTEBRATE GUSTATORY RECEPTOR"/>
    <property type="match status" value="1"/>
</dbReference>
<feature type="transmembrane region" description="Helical" evidence="8">
    <location>
        <begin position="304"/>
        <end position="324"/>
    </location>
</feature>
<organism evidence="9 10">
    <name type="scientific">Orchesella dallaii</name>
    <dbReference type="NCBI Taxonomy" id="48710"/>
    <lineage>
        <taxon>Eukaryota</taxon>
        <taxon>Metazoa</taxon>
        <taxon>Ecdysozoa</taxon>
        <taxon>Arthropoda</taxon>
        <taxon>Hexapoda</taxon>
        <taxon>Collembola</taxon>
        <taxon>Entomobryomorpha</taxon>
        <taxon>Entomobryoidea</taxon>
        <taxon>Orchesellidae</taxon>
        <taxon>Orchesellinae</taxon>
        <taxon>Orchesella</taxon>
    </lineage>
</organism>
<proteinExistence type="predicted"/>